<sequence length="54" mass="5961">VATGIIRKDASNRDYFNEHSGIRISGVRTLNAPKFIDSMSSTILTNFVLYAVSI</sequence>
<name>A0ACA9RXH4_9GLOM</name>
<protein>
    <submittedName>
        <fullName evidence="1">21732_t:CDS:1</fullName>
    </submittedName>
</protein>
<gene>
    <name evidence="1" type="ORF">RPERSI_LOCUS24302</name>
</gene>
<keyword evidence="2" id="KW-1185">Reference proteome</keyword>
<dbReference type="Proteomes" id="UP000789920">
    <property type="component" value="Unassembled WGS sequence"/>
</dbReference>
<accession>A0ACA9RXH4</accession>
<feature type="non-terminal residue" evidence="1">
    <location>
        <position position="1"/>
    </location>
</feature>
<evidence type="ECO:0000313" key="1">
    <source>
        <dbReference type="EMBL" id="CAG8815754.1"/>
    </source>
</evidence>
<proteinExistence type="predicted"/>
<evidence type="ECO:0000313" key="2">
    <source>
        <dbReference type="Proteomes" id="UP000789920"/>
    </source>
</evidence>
<comment type="caution">
    <text evidence="1">The sequence shown here is derived from an EMBL/GenBank/DDBJ whole genome shotgun (WGS) entry which is preliminary data.</text>
</comment>
<dbReference type="EMBL" id="CAJVQC010077672">
    <property type="protein sequence ID" value="CAG8815754.1"/>
    <property type="molecule type" value="Genomic_DNA"/>
</dbReference>
<feature type="non-terminal residue" evidence="1">
    <location>
        <position position="54"/>
    </location>
</feature>
<organism evidence="1 2">
    <name type="scientific">Racocetra persica</name>
    <dbReference type="NCBI Taxonomy" id="160502"/>
    <lineage>
        <taxon>Eukaryota</taxon>
        <taxon>Fungi</taxon>
        <taxon>Fungi incertae sedis</taxon>
        <taxon>Mucoromycota</taxon>
        <taxon>Glomeromycotina</taxon>
        <taxon>Glomeromycetes</taxon>
        <taxon>Diversisporales</taxon>
        <taxon>Gigasporaceae</taxon>
        <taxon>Racocetra</taxon>
    </lineage>
</organism>
<reference evidence="1" key="1">
    <citation type="submission" date="2021-06" db="EMBL/GenBank/DDBJ databases">
        <authorList>
            <person name="Kallberg Y."/>
            <person name="Tangrot J."/>
            <person name="Rosling A."/>
        </authorList>
    </citation>
    <scope>NUCLEOTIDE SEQUENCE</scope>
    <source>
        <strain evidence="1">MA461A</strain>
    </source>
</reference>